<keyword evidence="3" id="KW-1185">Reference proteome</keyword>
<reference evidence="2 3" key="1">
    <citation type="submission" date="2016-10" db="EMBL/GenBank/DDBJ databases">
        <authorList>
            <person name="Varghese N."/>
            <person name="Submissions S."/>
        </authorList>
    </citation>
    <scope>NUCLEOTIDE SEQUENCE [LARGE SCALE GENOMIC DNA]</scope>
    <source>
        <strain evidence="2 3">DSM 17835</strain>
    </source>
</reference>
<dbReference type="InterPro" id="IPR036709">
    <property type="entry name" value="Autotransporte_beta_dom_sf"/>
</dbReference>
<gene>
    <name evidence="2" type="ORF">SAMN05216591_1336</name>
</gene>
<protein>
    <submittedName>
        <fullName evidence="2">Outer membrane autotransporter barrel domain-containing protein</fullName>
    </submittedName>
</protein>
<dbReference type="SUPFAM" id="SSF103515">
    <property type="entry name" value="Autotransporter"/>
    <property type="match status" value="1"/>
</dbReference>
<dbReference type="GeneID" id="78552839"/>
<dbReference type="SUPFAM" id="SSF51126">
    <property type="entry name" value="Pectin lyase-like"/>
    <property type="match status" value="1"/>
</dbReference>
<evidence type="ECO:0000313" key="3">
    <source>
        <dbReference type="Proteomes" id="UP000182858"/>
    </source>
</evidence>
<sequence>MSTGNSTIHNAGTIAGGFANGGAGVRANAIELSGGGNTLVLEANSVILGNVVSHSGSADTLAFGGDINAVSNRFDLGQLGTVGSAAQYQGFDSFEKDGTSAWTLTGTDTVSRIWAVKAGTLVLDDSAQLAGALGIQNSGTLNTGTASIAGGVINAGNLSIGTVATPYATLSIGGDYTQGSHGALNINAFSTSQYSKLAITGNAFLAGALNVDVKSGNTLGIGNQLQNVLTTTGHINGTFDSVSDNSLLFNFTPTYTTNSVSLNVVADGTGGGNSGGGGNTVLGSVQALGNSPARGAAQVLDGIVASNPGGRLAGYFIPLSTEAEVSNAATQTLPILAGGSTESARTALSGINGVIQGRSEAVRGLSSGDAAFTDQHLWIKPFGSWADQESRGGLAGFNSTVGGLAFGLDASLNDRWLLGTAFIYANVDTRSSGDTARQQLKTNVYQLVGYGTYHLDDTTDLNFQIDGGQNHNEGSRDIDFAGLQAKSNYDSWTAHAGASLDRTFHLSTATRFTPSLRADYTWIKDEAYREKGAQDLDLSAKSRSTDQFILGVDGKLSHDLTQQVSVSGNLGVGYDFLASRDSISTSFAGAPGASFTTYSGDPQRWLVRGGTGLNYQVNGQLQLGVRYDVEKRTDYLNQTASAEARWAF</sequence>
<dbReference type="Proteomes" id="UP000182858">
    <property type="component" value="Chromosome I"/>
</dbReference>
<dbReference type="NCBIfam" id="TIGR01414">
    <property type="entry name" value="autotrans_barl"/>
    <property type="match status" value="1"/>
</dbReference>
<dbReference type="InterPro" id="IPR011050">
    <property type="entry name" value="Pectin_lyase_fold/virulence"/>
</dbReference>
<dbReference type="PROSITE" id="PS51208">
    <property type="entry name" value="AUTOTRANSPORTER"/>
    <property type="match status" value="1"/>
</dbReference>
<evidence type="ECO:0000313" key="2">
    <source>
        <dbReference type="EMBL" id="SDE90466.1"/>
    </source>
</evidence>
<organism evidence="2 3">
    <name type="scientific">Pseudomonas extremaustralis</name>
    <dbReference type="NCBI Taxonomy" id="359110"/>
    <lineage>
        <taxon>Bacteria</taxon>
        <taxon>Pseudomonadati</taxon>
        <taxon>Pseudomonadota</taxon>
        <taxon>Gammaproteobacteria</taxon>
        <taxon>Pseudomonadales</taxon>
        <taxon>Pseudomonadaceae</taxon>
        <taxon>Pseudomonas</taxon>
    </lineage>
</organism>
<accession>A0ABY0N3C9</accession>
<dbReference type="Pfam" id="PF03797">
    <property type="entry name" value="Autotransporter"/>
    <property type="match status" value="1"/>
</dbReference>
<feature type="domain" description="Autotransporter" evidence="1">
    <location>
        <begin position="370"/>
        <end position="648"/>
    </location>
</feature>
<evidence type="ECO:0000259" key="1">
    <source>
        <dbReference type="PROSITE" id="PS51208"/>
    </source>
</evidence>
<dbReference type="SMART" id="SM00869">
    <property type="entry name" value="Autotransporter"/>
    <property type="match status" value="1"/>
</dbReference>
<dbReference type="InterPro" id="IPR006315">
    <property type="entry name" value="OM_autotransptr_brl_dom"/>
</dbReference>
<dbReference type="InterPro" id="IPR005546">
    <property type="entry name" value="Autotransporte_beta"/>
</dbReference>
<proteinExistence type="predicted"/>
<dbReference type="Gene3D" id="2.40.128.130">
    <property type="entry name" value="Autotransporter beta-domain"/>
    <property type="match status" value="1"/>
</dbReference>
<name>A0ABY0N3C9_9PSED</name>
<dbReference type="RefSeq" id="WP_010565472.1">
    <property type="nucleotide sequence ID" value="NZ_LT629689.1"/>
</dbReference>
<dbReference type="EMBL" id="LT629689">
    <property type="protein sequence ID" value="SDE90466.1"/>
    <property type="molecule type" value="Genomic_DNA"/>
</dbReference>